<dbReference type="OrthoDB" id="3501153at2759"/>
<name>A0A6A6H4R3_VIRVR</name>
<keyword evidence="1" id="KW-0812">Transmembrane</keyword>
<evidence type="ECO:0000313" key="2">
    <source>
        <dbReference type="EMBL" id="KAF2232808.1"/>
    </source>
</evidence>
<dbReference type="AlphaFoldDB" id="A0A6A6H4R3"/>
<accession>A0A6A6H4R3</accession>
<feature type="transmembrane region" description="Helical" evidence="1">
    <location>
        <begin position="36"/>
        <end position="55"/>
    </location>
</feature>
<evidence type="ECO:0000313" key="3">
    <source>
        <dbReference type="Proteomes" id="UP000800092"/>
    </source>
</evidence>
<protein>
    <submittedName>
        <fullName evidence="2">Uncharacterized protein</fullName>
    </submittedName>
</protein>
<dbReference type="PANTHER" id="PTHR35896:SF3">
    <property type="entry name" value="MAJOR FACILITATOR SUPERFAMILY TRANSPORTER"/>
    <property type="match status" value="1"/>
</dbReference>
<gene>
    <name evidence="2" type="ORF">EV356DRAFT_237128</name>
</gene>
<keyword evidence="1" id="KW-1133">Transmembrane helix</keyword>
<dbReference type="PANTHER" id="PTHR35896">
    <property type="entry name" value="IG-LIKE DOMAIN-CONTAINING PROTEIN"/>
    <property type="match status" value="1"/>
</dbReference>
<dbReference type="InterPro" id="IPR053008">
    <property type="entry name" value="Phomopsin_biosynth_assoc"/>
</dbReference>
<keyword evidence="1" id="KW-0472">Membrane</keyword>
<proteinExistence type="predicted"/>
<dbReference type="Proteomes" id="UP000800092">
    <property type="component" value="Unassembled WGS sequence"/>
</dbReference>
<organism evidence="2 3">
    <name type="scientific">Viridothelium virens</name>
    <name type="common">Speckled blister lichen</name>
    <name type="synonym">Trypethelium virens</name>
    <dbReference type="NCBI Taxonomy" id="1048519"/>
    <lineage>
        <taxon>Eukaryota</taxon>
        <taxon>Fungi</taxon>
        <taxon>Dikarya</taxon>
        <taxon>Ascomycota</taxon>
        <taxon>Pezizomycotina</taxon>
        <taxon>Dothideomycetes</taxon>
        <taxon>Dothideomycetes incertae sedis</taxon>
        <taxon>Trypetheliales</taxon>
        <taxon>Trypetheliaceae</taxon>
        <taxon>Viridothelium</taxon>
    </lineage>
</organism>
<reference evidence="2" key="1">
    <citation type="journal article" date="2020" name="Stud. Mycol.">
        <title>101 Dothideomycetes genomes: a test case for predicting lifestyles and emergence of pathogens.</title>
        <authorList>
            <person name="Haridas S."/>
            <person name="Albert R."/>
            <person name="Binder M."/>
            <person name="Bloem J."/>
            <person name="Labutti K."/>
            <person name="Salamov A."/>
            <person name="Andreopoulos B."/>
            <person name="Baker S."/>
            <person name="Barry K."/>
            <person name="Bills G."/>
            <person name="Bluhm B."/>
            <person name="Cannon C."/>
            <person name="Castanera R."/>
            <person name="Culley D."/>
            <person name="Daum C."/>
            <person name="Ezra D."/>
            <person name="Gonzalez J."/>
            <person name="Henrissat B."/>
            <person name="Kuo A."/>
            <person name="Liang C."/>
            <person name="Lipzen A."/>
            <person name="Lutzoni F."/>
            <person name="Magnuson J."/>
            <person name="Mondo S."/>
            <person name="Nolan M."/>
            <person name="Ohm R."/>
            <person name="Pangilinan J."/>
            <person name="Park H.-J."/>
            <person name="Ramirez L."/>
            <person name="Alfaro M."/>
            <person name="Sun H."/>
            <person name="Tritt A."/>
            <person name="Yoshinaga Y."/>
            <person name="Zwiers L.-H."/>
            <person name="Turgeon B."/>
            <person name="Goodwin S."/>
            <person name="Spatafora J."/>
            <person name="Crous P."/>
            <person name="Grigoriev I."/>
        </authorList>
    </citation>
    <scope>NUCLEOTIDE SEQUENCE</scope>
    <source>
        <strain evidence="2">Tuck. ex Michener</strain>
    </source>
</reference>
<sequence length="203" mass="23624">MFAHKYAFSSLPTDADDQQDTEKKRFFEKRAATWKYIFICGSIFLVLSLIAAWALTSRLQKSSSRWSSCGDSVETARQRGCSFDLISFAWQTPECYDAALVSEFASWDSWNFYADDKLTLPVTQEMALHGNRTLFVEWDYHIVHCTFMWRQMHRAYERGWIDSHLGSYNHTLHCQKMILMESAAVENAITVARVIYPECDRVN</sequence>
<keyword evidence="3" id="KW-1185">Reference proteome</keyword>
<dbReference type="EMBL" id="ML991812">
    <property type="protein sequence ID" value="KAF2232808.1"/>
    <property type="molecule type" value="Genomic_DNA"/>
</dbReference>
<evidence type="ECO:0000256" key="1">
    <source>
        <dbReference type="SAM" id="Phobius"/>
    </source>
</evidence>